<dbReference type="Proteomes" id="UP000242188">
    <property type="component" value="Unassembled WGS sequence"/>
</dbReference>
<accession>A0A210Q3F7</accession>
<keyword evidence="7" id="KW-1185">Reference proteome</keyword>
<evidence type="ECO:0000313" key="7">
    <source>
        <dbReference type="Proteomes" id="UP000242188"/>
    </source>
</evidence>
<reference evidence="6 7" key="1">
    <citation type="journal article" date="2017" name="Nat. Ecol. Evol.">
        <title>Scallop genome provides insights into evolution of bilaterian karyotype and development.</title>
        <authorList>
            <person name="Wang S."/>
            <person name="Zhang J."/>
            <person name="Jiao W."/>
            <person name="Li J."/>
            <person name="Xun X."/>
            <person name="Sun Y."/>
            <person name="Guo X."/>
            <person name="Huan P."/>
            <person name="Dong B."/>
            <person name="Zhang L."/>
            <person name="Hu X."/>
            <person name="Sun X."/>
            <person name="Wang J."/>
            <person name="Zhao C."/>
            <person name="Wang Y."/>
            <person name="Wang D."/>
            <person name="Huang X."/>
            <person name="Wang R."/>
            <person name="Lv J."/>
            <person name="Li Y."/>
            <person name="Zhang Z."/>
            <person name="Liu B."/>
            <person name="Lu W."/>
            <person name="Hui Y."/>
            <person name="Liang J."/>
            <person name="Zhou Z."/>
            <person name="Hou R."/>
            <person name="Li X."/>
            <person name="Liu Y."/>
            <person name="Li H."/>
            <person name="Ning X."/>
            <person name="Lin Y."/>
            <person name="Zhao L."/>
            <person name="Xing Q."/>
            <person name="Dou J."/>
            <person name="Li Y."/>
            <person name="Mao J."/>
            <person name="Guo H."/>
            <person name="Dou H."/>
            <person name="Li T."/>
            <person name="Mu C."/>
            <person name="Jiang W."/>
            <person name="Fu Q."/>
            <person name="Fu X."/>
            <person name="Miao Y."/>
            <person name="Liu J."/>
            <person name="Yu Q."/>
            <person name="Li R."/>
            <person name="Liao H."/>
            <person name="Li X."/>
            <person name="Kong Y."/>
            <person name="Jiang Z."/>
            <person name="Chourrout D."/>
            <person name="Li R."/>
            <person name="Bao Z."/>
        </authorList>
    </citation>
    <scope>NUCLEOTIDE SEQUENCE [LARGE SCALE GENOMIC DNA]</scope>
    <source>
        <strain evidence="6 7">PY_sf001</strain>
    </source>
</reference>
<dbReference type="PANTHER" id="PTHR46098:SF1">
    <property type="entry name" value="TRNA (CYTOSINE(38)-C(5))-METHYLTRANSFERASE"/>
    <property type="match status" value="1"/>
</dbReference>
<keyword evidence="1 4" id="KW-0489">Methyltransferase</keyword>
<dbReference type="AlphaFoldDB" id="A0A210Q3F7"/>
<evidence type="ECO:0000256" key="2">
    <source>
        <dbReference type="ARBA" id="ARBA00022679"/>
    </source>
</evidence>
<dbReference type="PANTHER" id="PTHR46098">
    <property type="entry name" value="TRNA (CYTOSINE(38)-C(5))-METHYLTRANSFERASE"/>
    <property type="match status" value="1"/>
</dbReference>
<dbReference type="GO" id="GO:0008168">
    <property type="term" value="F:methyltransferase activity"/>
    <property type="evidence" value="ECO:0007669"/>
    <property type="project" value="UniProtKB-KW"/>
</dbReference>
<keyword evidence="3 4" id="KW-0949">S-adenosyl-L-methionine</keyword>
<organism evidence="6 7">
    <name type="scientific">Mizuhopecten yessoensis</name>
    <name type="common">Japanese scallop</name>
    <name type="synonym">Patinopecten yessoensis</name>
    <dbReference type="NCBI Taxonomy" id="6573"/>
    <lineage>
        <taxon>Eukaryota</taxon>
        <taxon>Metazoa</taxon>
        <taxon>Spiralia</taxon>
        <taxon>Lophotrochozoa</taxon>
        <taxon>Mollusca</taxon>
        <taxon>Bivalvia</taxon>
        <taxon>Autobranchia</taxon>
        <taxon>Pteriomorphia</taxon>
        <taxon>Pectinida</taxon>
        <taxon>Pectinoidea</taxon>
        <taxon>Pectinidae</taxon>
        <taxon>Mizuhopecten</taxon>
    </lineage>
</organism>
<dbReference type="OrthoDB" id="414133at2759"/>
<dbReference type="Gene3D" id="3.90.120.10">
    <property type="entry name" value="DNA Methylase, subunit A, domain 2"/>
    <property type="match status" value="1"/>
</dbReference>
<evidence type="ECO:0000256" key="3">
    <source>
        <dbReference type="ARBA" id="ARBA00022691"/>
    </source>
</evidence>
<keyword evidence="2 4" id="KW-0808">Transferase</keyword>
<feature type="active site" evidence="4">
    <location>
        <position position="79"/>
    </location>
</feature>
<dbReference type="PROSITE" id="PS51679">
    <property type="entry name" value="SAM_MT_C5"/>
    <property type="match status" value="1"/>
</dbReference>
<comment type="similarity">
    <text evidence="4">Belongs to the class I-like SAM-binding methyltransferase superfamily. C5-methyltransferase family.</text>
</comment>
<feature type="region of interest" description="Disordered" evidence="5">
    <location>
        <begin position="222"/>
        <end position="253"/>
    </location>
</feature>
<name>A0A210Q3F7_MIZYE</name>
<dbReference type="STRING" id="6573.A0A210Q3F7"/>
<evidence type="ECO:0000256" key="1">
    <source>
        <dbReference type="ARBA" id="ARBA00022603"/>
    </source>
</evidence>
<dbReference type="Pfam" id="PF00145">
    <property type="entry name" value="DNA_methylase"/>
    <property type="match status" value="1"/>
</dbReference>
<sequence>MKTLRVLELYSGIGGMHCALTESCLPFEVILAIDVNTTANKAYRHAFPASKLSECGIETLTVKQLDEWKIDMIVMSPPCQPFTRVGKKLDTEDLRSKSFLHLLSLLPKLTYCPSYILVENVKGFESSQTRDRLLDTLHTCSFNFQECLLTPLQFGIPNSRLRYYLIAKRAPLKFSFKTSEKILDTVPSFAARWLSYKVHKKCSSSRSAIGSEAGASTTSAVATDTTETCGTTMSPPIGTDITGTGGTTTSPPVGTDITGTSGTSTLPVATIATDTTVIDGTKTPSTNTPADSGIQIGINSNNKHTICSQKSSEKSNMCSNIHGEGGQEHTNFCTSLYEKNRVGYSGKYQALLEYGHNMRQLESDVRKLSEECVSLGHFLEQREQEHFDAYRLTDKELRRFIVMDIVHPCLTKTICFTKRYGHFMEGAGSIIQMTTDVEVVKRASEFKHSAMELQNRDEWGEEDIAIIRALQLRYFTPREIANLLCFQQGYSTYICFFRSNHFNLKEMFNISRTDTKLEFTSLDLLDLLLSPFDVTCALYRYIIIEQYHICPRIFIPI</sequence>
<dbReference type="InterPro" id="IPR001525">
    <property type="entry name" value="C5_MeTfrase"/>
</dbReference>
<comment type="caution">
    <text evidence="6">The sequence shown here is derived from an EMBL/GenBank/DDBJ whole genome shotgun (WGS) entry which is preliminary data.</text>
</comment>
<dbReference type="GO" id="GO:0032259">
    <property type="term" value="P:methylation"/>
    <property type="evidence" value="ECO:0007669"/>
    <property type="project" value="UniProtKB-KW"/>
</dbReference>
<protein>
    <submittedName>
        <fullName evidence="6">tRNA (Cytosine-5-)-methyltransferase</fullName>
    </submittedName>
</protein>
<dbReference type="SUPFAM" id="SSF53335">
    <property type="entry name" value="S-adenosyl-L-methionine-dependent methyltransferases"/>
    <property type="match status" value="1"/>
</dbReference>
<dbReference type="Gene3D" id="3.40.50.150">
    <property type="entry name" value="Vaccinia Virus protein VP39"/>
    <property type="match status" value="1"/>
</dbReference>
<evidence type="ECO:0000313" key="6">
    <source>
        <dbReference type="EMBL" id="OWF43245.1"/>
    </source>
</evidence>
<dbReference type="EMBL" id="NEDP02005138">
    <property type="protein sequence ID" value="OWF43245.1"/>
    <property type="molecule type" value="Genomic_DNA"/>
</dbReference>
<proteinExistence type="inferred from homology"/>
<dbReference type="GO" id="GO:0005634">
    <property type="term" value="C:nucleus"/>
    <property type="evidence" value="ECO:0007669"/>
    <property type="project" value="TreeGrafter"/>
</dbReference>
<evidence type="ECO:0000256" key="4">
    <source>
        <dbReference type="PROSITE-ProRule" id="PRU01016"/>
    </source>
</evidence>
<dbReference type="InterPro" id="IPR050750">
    <property type="entry name" value="C5-MTase"/>
</dbReference>
<dbReference type="InterPro" id="IPR029063">
    <property type="entry name" value="SAM-dependent_MTases_sf"/>
</dbReference>
<dbReference type="PRINTS" id="PR00105">
    <property type="entry name" value="C5METTRFRASE"/>
</dbReference>
<evidence type="ECO:0000256" key="5">
    <source>
        <dbReference type="SAM" id="MobiDB-lite"/>
    </source>
</evidence>
<gene>
    <name evidence="6" type="ORF">KP79_PYT18804</name>
</gene>